<dbReference type="RefSeq" id="WP_050431067.1">
    <property type="nucleotide sequence ID" value="NZ_CP012159.1"/>
</dbReference>
<dbReference type="AlphaFoldDB" id="A0A0K1EDE2"/>
<feature type="transmembrane region" description="Helical" evidence="1">
    <location>
        <begin position="162"/>
        <end position="182"/>
    </location>
</feature>
<feature type="signal peptide" evidence="2">
    <location>
        <begin position="1"/>
        <end position="27"/>
    </location>
</feature>
<dbReference type="EMBL" id="CP012159">
    <property type="protein sequence ID" value="AKT38895.1"/>
    <property type="molecule type" value="Genomic_DNA"/>
</dbReference>
<protein>
    <submittedName>
        <fullName evidence="3">Uncharacterized protein</fullName>
    </submittedName>
</protein>
<gene>
    <name evidence="3" type="ORF">CMC5_030420</name>
</gene>
<keyword evidence="1" id="KW-0472">Membrane</keyword>
<keyword evidence="1" id="KW-1133">Transmembrane helix</keyword>
<evidence type="ECO:0000256" key="1">
    <source>
        <dbReference type="SAM" id="Phobius"/>
    </source>
</evidence>
<dbReference type="OrthoDB" id="5503080at2"/>
<dbReference type="PROSITE" id="PS51257">
    <property type="entry name" value="PROKAR_LIPOPROTEIN"/>
    <property type="match status" value="1"/>
</dbReference>
<keyword evidence="1" id="KW-0812">Transmembrane</keyword>
<keyword evidence="2" id="KW-0732">Signal</keyword>
<evidence type="ECO:0000256" key="2">
    <source>
        <dbReference type="SAM" id="SignalP"/>
    </source>
</evidence>
<evidence type="ECO:0000313" key="3">
    <source>
        <dbReference type="EMBL" id="AKT38895.1"/>
    </source>
</evidence>
<evidence type="ECO:0000313" key="4">
    <source>
        <dbReference type="Proteomes" id="UP000067626"/>
    </source>
</evidence>
<accession>A0A0K1EDE2</accession>
<feature type="chain" id="PRO_5005459269" evidence="2">
    <location>
        <begin position="28"/>
        <end position="231"/>
    </location>
</feature>
<sequence>MRIRDKVVAASCLAVTACLLAPREAAAQVPSVQRDSNWGTVSDIAMVIGTSSVFLMPRVYYSDPEATVGWKGRWHVSMLAPALTMAMATVLVEVPIKNAAEGVRPGCTVDQTIASVSNSGCETFGGPSTHAFASWGATGTGLGIFLMDTFRYSGSRFNVGAFIGNVAVPLTASVFTTVGRAVGPGDSRPYEDGLQITAGALPGFFVGLGVGLAYAALQRPNCGYGNAVFCW</sequence>
<dbReference type="Proteomes" id="UP000067626">
    <property type="component" value="Chromosome"/>
</dbReference>
<proteinExistence type="predicted"/>
<name>A0A0K1EDE2_CHOCO</name>
<organism evidence="3 4">
    <name type="scientific">Chondromyces crocatus</name>
    <dbReference type="NCBI Taxonomy" id="52"/>
    <lineage>
        <taxon>Bacteria</taxon>
        <taxon>Pseudomonadati</taxon>
        <taxon>Myxococcota</taxon>
        <taxon>Polyangia</taxon>
        <taxon>Polyangiales</taxon>
        <taxon>Polyangiaceae</taxon>
        <taxon>Chondromyces</taxon>
    </lineage>
</organism>
<dbReference type="KEGG" id="ccro:CMC5_030420"/>
<reference evidence="3 4" key="1">
    <citation type="submission" date="2015-07" db="EMBL/GenBank/DDBJ databases">
        <title>Genome analysis of myxobacterium Chondromyces crocatus Cm c5 reveals a high potential for natural compound synthesis and the genetic basis for the loss of fruiting body formation.</title>
        <authorList>
            <person name="Zaburannyi N."/>
            <person name="Bunk B."/>
            <person name="Maier J."/>
            <person name="Overmann J."/>
            <person name="Mueller R."/>
        </authorList>
    </citation>
    <scope>NUCLEOTIDE SEQUENCE [LARGE SCALE GENOMIC DNA]</scope>
    <source>
        <strain evidence="3 4">Cm c5</strain>
    </source>
</reference>
<feature type="transmembrane region" description="Helical" evidence="1">
    <location>
        <begin position="194"/>
        <end position="217"/>
    </location>
</feature>
<keyword evidence="4" id="KW-1185">Reference proteome</keyword>